<name>A0ABS9X479_9GAMM</name>
<proteinExistence type="predicted"/>
<sequence length="341" mass="37291">MMSQVHSSPTSYELGQIAKQKAANSNTSIIDAQALNNEVANATPKPRVNTVPTAAKILASKNQNSKSNKSNKSNIKPPVTMAEVQARMQAATVAVVTARNTGAPLPTSPYTLADKLDIVEQGLDEKYIVRIIESENATDEGTVGWVNPQTKQSTYWTTTYTQLEYADKDPELITSAVGKPYNDTADYTLLVIDADRAAIEGDMKTFIPTYDNLTNFAKADLEDTPADAITACMTPQYSAKYEAFIKVADTDGVDLKDTKEFSEFAQNIQLTEADAKVLSARHSINRKYGANEQFQGNGLTRNTDPVTGKVSQGMVETFSQDKNPQTLKYLEDNNILVRIAL</sequence>
<dbReference type="Proteomes" id="UP001139646">
    <property type="component" value="Unassembled WGS sequence"/>
</dbReference>
<keyword evidence="2" id="KW-1185">Reference proteome</keyword>
<evidence type="ECO:0000313" key="2">
    <source>
        <dbReference type="Proteomes" id="UP001139646"/>
    </source>
</evidence>
<organism evidence="1 2">
    <name type="scientific">Colwellia maritima</name>
    <dbReference type="NCBI Taxonomy" id="2912588"/>
    <lineage>
        <taxon>Bacteria</taxon>
        <taxon>Pseudomonadati</taxon>
        <taxon>Pseudomonadota</taxon>
        <taxon>Gammaproteobacteria</taxon>
        <taxon>Alteromonadales</taxon>
        <taxon>Colwelliaceae</taxon>
        <taxon>Colwellia</taxon>
    </lineage>
</organism>
<dbReference type="RefSeq" id="WP_242287711.1">
    <property type="nucleotide sequence ID" value="NZ_JAKKSL010000004.1"/>
</dbReference>
<protein>
    <submittedName>
        <fullName evidence="1">Uncharacterized protein</fullName>
    </submittedName>
</protein>
<dbReference type="EMBL" id="JAKKSL010000004">
    <property type="protein sequence ID" value="MCI2285055.1"/>
    <property type="molecule type" value="Genomic_DNA"/>
</dbReference>
<gene>
    <name evidence="1" type="ORF">L3081_18720</name>
</gene>
<reference evidence="1" key="1">
    <citation type="submission" date="2022-01" db="EMBL/GenBank/DDBJ databases">
        <title>Colwellia maritima, isolated from seawater.</title>
        <authorList>
            <person name="Kristyanto S."/>
            <person name="Jung J."/>
            <person name="Jeon C.O."/>
        </authorList>
    </citation>
    <scope>NUCLEOTIDE SEQUENCE</scope>
    <source>
        <strain evidence="1">MSW7</strain>
    </source>
</reference>
<evidence type="ECO:0000313" key="1">
    <source>
        <dbReference type="EMBL" id="MCI2285055.1"/>
    </source>
</evidence>
<comment type="caution">
    <text evidence="1">The sequence shown here is derived from an EMBL/GenBank/DDBJ whole genome shotgun (WGS) entry which is preliminary data.</text>
</comment>
<accession>A0ABS9X479</accession>